<organism evidence="1 2">
    <name type="scientific">Myroides odoratimimus</name>
    <dbReference type="NCBI Taxonomy" id="76832"/>
    <lineage>
        <taxon>Bacteria</taxon>
        <taxon>Pseudomonadati</taxon>
        <taxon>Bacteroidota</taxon>
        <taxon>Flavobacteriia</taxon>
        <taxon>Flavobacteriales</taxon>
        <taxon>Flavobacteriaceae</taxon>
        <taxon>Myroides</taxon>
    </lineage>
</organism>
<dbReference type="RefSeq" id="WP_006263092.1">
    <property type="nucleotide sequence ID" value="NZ_CP013690.1"/>
</dbReference>
<dbReference type="SUPFAM" id="SSF51197">
    <property type="entry name" value="Clavaminate synthase-like"/>
    <property type="match status" value="1"/>
</dbReference>
<accession>A0AAI8G5A0</accession>
<dbReference type="GO" id="GO:0016706">
    <property type="term" value="F:2-oxoglutarate-dependent dioxygenase activity"/>
    <property type="evidence" value="ECO:0007669"/>
    <property type="project" value="UniProtKB-ARBA"/>
</dbReference>
<dbReference type="Pfam" id="PF05721">
    <property type="entry name" value="PhyH"/>
    <property type="match status" value="1"/>
</dbReference>
<proteinExistence type="predicted"/>
<dbReference type="EMBL" id="CP013690">
    <property type="protein sequence ID" value="ALU26548.1"/>
    <property type="molecule type" value="Genomic_DNA"/>
</dbReference>
<dbReference type="AlphaFoldDB" id="A0AAI8G5A0"/>
<protein>
    <submittedName>
        <fullName evidence="1">Phytanoyl-CoA dioxygenase</fullName>
    </submittedName>
</protein>
<gene>
    <name evidence="1" type="ORF">AS202_10480</name>
</gene>
<reference evidence="1 2" key="1">
    <citation type="journal article" date="2016" name="J. Zhejiang Univ. Sci. B">
        <title>Antibiotic resistance mechanisms of Myroides sp.</title>
        <authorList>
            <person name="Hu S."/>
            <person name="Yuan S."/>
            <person name="Qu H."/>
            <person name="Jiang T."/>
            <person name="Zhou Y."/>
            <person name="Wang M."/>
            <person name="Ming D."/>
        </authorList>
    </citation>
    <scope>NUCLEOTIDE SEQUENCE [LARGE SCALE GENOMIC DNA]</scope>
    <source>
        <strain evidence="1 2">PR63039</strain>
    </source>
</reference>
<dbReference type="Gene3D" id="2.60.120.620">
    <property type="entry name" value="q2cbj1_9rhob like domain"/>
    <property type="match status" value="1"/>
</dbReference>
<keyword evidence="1" id="KW-0223">Dioxygenase</keyword>
<dbReference type="Proteomes" id="UP000069030">
    <property type="component" value="Chromosome"/>
</dbReference>
<dbReference type="KEGG" id="mod:AS202_10480"/>
<evidence type="ECO:0000313" key="1">
    <source>
        <dbReference type="EMBL" id="ALU26548.1"/>
    </source>
</evidence>
<name>A0AAI8G5A0_9FLAO</name>
<keyword evidence="1" id="KW-0560">Oxidoreductase</keyword>
<dbReference type="InterPro" id="IPR008775">
    <property type="entry name" value="Phytyl_CoA_dOase-like"/>
</dbReference>
<evidence type="ECO:0000313" key="2">
    <source>
        <dbReference type="Proteomes" id="UP000069030"/>
    </source>
</evidence>
<sequence length="243" mass="28706">MPLDFEQNSYLYLPSFFMEEELTSIELILNNFHKQWLIENEQEYKNGLINSHSLTSSPFITKQERPTLFQFIAQAKLIDIVESIFPDKAKFLNTQLFFDPYHKEQKNYWHRDIQYTGLSIEEQQEKIKTENVVHFRIPLKKENGIEIIPATHRLWDMPIEEDTRLSQHGRHPSDALERGQVFNLNRGDLFIFSANSIHRGLYGDERFSFDIIYCDDTPAFNAFIDPKNQPTEEELALLNNSVF</sequence>